<dbReference type="Proteomes" id="UP001553843">
    <property type="component" value="Unassembled WGS sequence"/>
</dbReference>
<protein>
    <recommendedName>
        <fullName evidence="5">Secreted protein</fullName>
    </recommendedName>
</protein>
<comment type="caution">
    <text evidence="3">The sequence shown here is derived from an EMBL/GenBank/DDBJ whole genome shotgun (WGS) entry which is preliminary data.</text>
</comment>
<keyword evidence="4" id="KW-1185">Reference proteome</keyword>
<name>A0ABV3LPS9_9ACTN</name>
<evidence type="ECO:0000313" key="3">
    <source>
        <dbReference type="EMBL" id="MEW2361464.1"/>
    </source>
</evidence>
<proteinExistence type="predicted"/>
<gene>
    <name evidence="3" type="ORF">AB0887_05730</name>
</gene>
<evidence type="ECO:0008006" key="5">
    <source>
        <dbReference type="Google" id="ProtNLM"/>
    </source>
</evidence>
<reference evidence="3 4" key="1">
    <citation type="submission" date="2024-06" db="EMBL/GenBank/DDBJ databases">
        <title>The Natural Products Discovery Center: Release of the First 8490 Sequenced Strains for Exploring Actinobacteria Biosynthetic Diversity.</title>
        <authorList>
            <person name="Kalkreuter E."/>
            <person name="Kautsar S.A."/>
            <person name="Yang D."/>
            <person name="Bader C.D."/>
            <person name="Teijaro C.N."/>
            <person name="Fluegel L."/>
            <person name="Davis C.M."/>
            <person name="Simpson J.R."/>
            <person name="Lauterbach L."/>
            <person name="Steele A.D."/>
            <person name="Gui C."/>
            <person name="Meng S."/>
            <person name="Li G."/>
            <person name="Viehrig K."/>
            <person name="Ye F."/>
            <person name="Su P."/>
            <person name="Kiefer A.F."/>
            <person name="Nichols A."/>
            <person name="Cepeda A.J."/>
            <person name="Yan W."/>
            <person name="Fan B."/>
            <person name="Jiang Y."/>
            <person name="Adhikari A."/>
            <person name="Zheng C.-J."/>
            <person name="Schuster L."/>
            <person name="Cowan T.M."/>
            <person name="Smanski M.J."/>
            <person name="Chevrette M.G."/>
            <person name="De Carvalho L.P.S."/>
            <person name="Shen B."/>
        </authorList>
    </citation>
    <scope>NUCLEOTIDE SEQUENCE [LARGE SCALE GENOMIC DNA]</scope>
    <source>
        <strain evidence="3 4">NPDC047833</strain>
    </source>
</reference>
<evidence type="ECO:0000256" key="1">
    <source>
        <dbReference type="SAM" id="MobiDB-lite"/>
    </source>
</evidence>
<feature type="compositionally biased region" description="Basic and acidic residues" evidence="1">
    <location>
        <begin position="75"/>
        <end position="96"/>
    </location>
</feature>
<keyword evidence="2" id="KW-1133">Transmembrane helix</keyword>
<evidence type="ECO:0000313" key="4">
    <source>
        <dbReference type="Proteomes" id="UP001553843"/>
    </source>
</evidence>
<feature type="region of interest" description="Disordered" evidence="1">
    <location>
        <begin position="68"/>
        <end position="98"/>
    </location>
</feature>
<evidence type="ECO:0000256" key="2">
    <source>
        <dbReference type="SAM" id="Phobius"/>
    </source>
</evidence>
<accession>A0ABV3LPS9</accession>
<keyword evidence="2" id="KW-0472">Membrane</keyword>
<dbReference type="EMBL" id="JBEYRS010000002">
    <property type="protein sequence ID" value="MEW2361464.1"/>
    <property type="molecule type" value="Genomic_DNA"/>
</dbReference>
<dbReference type="RefSeq" id="WP_359775220.1">
    <property type="nucleotide sequence ID" value="NZ_JBEYRR010000002.1"/>
</dbReference>
<organism evidence="3 4">
    <name type="scientific">Streptomyces huasconensis</name>
    <dbReference type="NCBI Taxonomy" id="1854574"/>
    <lineage>
        <taxon>Bacteria</taxon>
        <taxon>Bacillati</taxon>
        <taxon>Actinomycetota</taxon>
        <taxon>Actinomycetes</taxon>
        <taxon>Kitasatosporales</taxon>
        <taxon>Streptomycetaceae</taxon>
        <taxon>Streptomyces</taxon>
    </lineage>
</organism>
<keyword evidence="2" id="KW-0812">Transmembrane</keyword>
<feature type="transmembrane region" description="Helical" evidence="2">
    <location>
        <begin position="26"/>
        <end position="46"/>
    </location>
</feature>
<sequence>MSETDETPEAPGRLRRALPHSRRGRLLLISALVLAVAGTGLGTWAADTWPWPKDRYCWGAWEEDSGPGFLGDEAFGDHDDDGSRTDRETAPTRERPTGSCEVAIDSDYKSRYDGDEVSVDQRVSVEYGPAPKAAEARLSMVQDRFLGGDMVPLPDGLPGTVNGRGGLLVLPKSCDTDDGRPTVVTLEATGRYSSGPSYTRNDPPDLGGTREAAVLLVAAANRGMAATGCAPDEPLRISSPVYDLPGNSEFVFSASDDVCGVRGLRLGTEDVEEQIGAVTRDLQTCSVRGDRDDVPYLDLAMVAQPRLAAVFNGIVGERPVARGWRGTGVIGEKHALVRADCAGRPVTVLMGVSADPDHLAAFANAAAARLGCAPIAPKGAAR</sequence>